<comment type="caution">
    <text evidence="1">The sequence shown here is derived from an EMBL/GenBank/DDBJ whole genome shotgun (WGS) entry which is preliminary data.</text>
</comment>
<protein>
    <submittedName>
        <fullName evidence="1">Uncharacterized protein</fullName>
    </submittedName>
</protein>
<sequence length="118" mass="13228">MSKRPLTSDDLEKLTEAARRSDPLFGSVVRDFQPTIQQAIQMVSINGEPYDPPNGRQRVTFSLRPDLVTEVQGMAAEHDMATSSMVDLLLRVALGEWHEWWNHHGGDRGPTVTGEEVD</sequence>
<name>A0ABS7X306_9GAMM</name>
<dbReference type="RefSeq" id="WP_224421549.1">
    <property type="nucleotide sequence ID" value="NZ_JAGXFD010000006.1"/>
</dbReference>
<evidence type="ECO:0000313" key="1">
    <source>
        <dbReference type="EMBL" id="MBZ9569284.1"/>
    </source>
</evidence>
<dbReference type="EMBL" id="JAGXFD010000006">
    <property type="protein sequence ID" value="MBZ9569284.1"/>
    <property type="molecule type" value="Genomic_DNA"/>
</dbReference>
<proteinExistence type="predicted"/>
<accession>A0ABS7X306</accession>
<gene>
    <name evidence="1" type="ORF">KGQ91_16570</name>
</gene>
<evidence type="ECO:0000313" key="2">
    <source>
        <dbReference type="Proteomes" id="UP001319883"/>
    </source>
</evidence>
<organism evidence="1 2">
    <name type="scientific">Modicisalibacter tunisiensis</name>
    <dbReference type="NCBI Taxonomy" id="390637"/>
    <lineage>
        <taxon>Bacteria</taxon>
        <taxon>Pseudomonadati</taxon>
        <taxon>Pseudomonadota</taxon>
        <taxon>Gammaproteobacteria</taxon>
        <taxon>Oceanospirillales</taxon>
        <taxon>Halomonadaceae</taxon>
        <taxon>Modicisalibacter</taxon>
    </lineage>
</organism>
<dbReference type="Proteomes" id="UP001319883">
    <property type="component" value="Unassembled WGS sequence"/>
</dbReference>
<keyword evidence="2" id="KW-1185">Reference proteome</keyword>
<reference evidence="1 2" key="1">
    <citation type="submission" date="2021-05" db="EMBL/GenBank/DDBJ databases">
        <title>Petroleum and Energy Research Collection (APPE): ex situ preservation of microbial diversity associated with the oil industry and exploitation of its biotechnological potential.</title>
        <authorList>
            <person name="Paixao C.T.M."/>
            <person name="Gomes M.B."/>
            <person name="Oliveira V.M."/>
        </authorList>
    </citation>
    <scope>NUCLEOTIDE SEQUENCE [LARGE SCALE GENOMIC DNA]</scope>
    <source>
        <strain evidence="1 2">LIT2</strain>
    </source>
</reference>